<comment type="pathway">
    <text evidence="1 6">Cell wall biogenesis; peptidoglycan biosynthesis.</text>
</comment>
<evidence type="ECO:0000256" key="5">
    <source>
        <dbReference type="ARBA" id="ARBA00023316"/>
    </source>
</evidence>
<dbReference type="SUPFAM" id="SSF141523">
    <property type="entry name" value="L,D-transpeptidase catalytic domain-like"/>
    <property type="match status" value="1"/>
</dbReference>
<dbReference type="UniPathway" id="UPA00219"/>
<feature type="active site" description="Proton donor/acceptor" evidence="6">
    <location>
        <position position="409"/>
    </location>
</feature>
<feature type="domain" description="L,D-TPase catalytic" evidence="8">
    <location>
        <begin position="336"/>
        <end position="456"/>
    </location>
</feature>
<evidence type="ECO:0000256" key="2">
    <source>
        <dbReference type="ARBA" id="ARBA00022679"/>
    </source>
</evidence>
<dbReference type="Proteomes" id="UP000310506">
    <property type="component" value="Unassembled WGS sequence"/>
</dbReference>
<evidence type="ECO:0000313" key="9">
    <source>
        <dbReference type="EMBL" id="THB60244.1"/>
    </source>
</evidence>
<dbReference type="GO" id="GO:0005576">
    <property type="term" value="C:extracellular region"/>
    <property type="evidence" value="ECO:0007669"/>
    <property type="project" value="TreeGrafter"/>
</dbReference>
<dbReference type="GO" id="GO:0008360">
    <property type="term" value="P:regulation of cell shape"/>
    <property type="evidence" value="ECO:0007669"/>
    <property type="project" value="UniProtKB-UniRule"/>
</dbReference>
<accession>A0A4S3AZL7</accession>
<dbReference type="EMBL" id="SDGV01000031">
    <property type="protein sequence ID" value="THB60244.1"/>
    <property type="molecule type" value="Genomic_DNA"/>
</dbReference>
<dbReference type="RefSeq" id="WP_136137775.1">
    <property type="nucleotide sequence ID" value="NZ_SDGV01000031.1"/>
</dbReference>
<keyword evidence="10" id="KW-1185">Reference proteome</keyword>
<dbReference type="PANTHER" id="PTHR30582:SF33">
    <property type="entry name" value="EXPORTED PROTEIN"/>
    <property type="match status" value="1"/>
</dbReference>
<organism evidence="9 10">
    <name type="scientific">Vagococcus silagei</name>
    <dbReference type="NCBI Taxonomy" id="2508885"/>
    <lineage>
        <taxon>Bacteria</taxon>
        <taxon>Bacillati</taxon>
        <taxon>Bacillota</taxon>
        <taxon>Bacilli</taxon>
        <taxon>Lactobacillales</taxon>
        <taxon>Enterococcaceae</taxon>
        <taxon>Vagococcus</taxon>
    </lineage>
</organism>
<dbReference type="OrthoDB" id="3176960at2"/>
<proteinExistence type="predicted"/>
<keyword evidence="2" id="KW-0808">Transferase</keyword>
<name>A0A4S3AZL7_9ENTE</name>
<reference evidence="9 10" key="1">
    <citation type="submission" date="2019-01" db="EMBL/GenBank/DDBJ databases">
        <title>Vagococcus silagei sp. nov. isolated from brewer's grain.</title>
        <authorList>
            <person name="Guu J.-R."/>
        </authorList>
    </citation>
    <scope>NUCLEOTIDE SEQUENCE [LARGE SCALE GENOMIC DNA]</scope>
    <source>
        <strain evidence="9 10">2B-2</strain>
    </source>
</reference>
<dbReference type="InterPro" id="IPR022029">
    <property type="entry name" value="YoaR-like_PG-bd"/>
</dbReference>
<dbReference type="AlphaFoldDB" id="A0A4S3AZL7"/>
<dbReference type="GO" id="GO:0071972">
    <property type="term" value="F:peptidoglycan L,D-transpeptidase activity"/>
    <property type="evidence" value="ECO:0007669"/>
    <property type="project" value="TreeGrafter"/>
</dbReference>
<dbReference type="InterPro" id="IPR038054">
    <property type="entry name" value="LD_TPept-like_central_sf"/>
</dbReference>
<dbReference type="InterPro" id="IPR005490">
    <property type="entry name" value="LD_TPept_cat_dom"/>
</dbReference>
<keyword evidence="7" id="KW-0812">Transmembrane</keyword>
<evidence type="ECO:0000313" key="10">
    <source>
        <dbReference type="Proteomes" id="UP000310506"/>
    </source>
</evidence>
<dbReference type="PANTHER" id="PTHR30582">
    <property type="entry name" value="L,D-TRANSPEPTIDASE"/>
    <property type="match status" value="1"/>
</dbReference>
<evidence type="ECO:0000256" key="4">
    <source>
        <dbReference type="ARBA" id="ARBA00022984"/>
    </source>
</evidence>
<sequence length="456" mass="50755">MKQKKWLLVPTVLIIGLIGLYAFFAFYFQSHTLPRTTVDNISVERLTRTGTEEKLQKNLKKTSFAILDEKNEWKTIPGEELGISYDIKATTDQIFNKQKPFAWPLAFFKAPKSYPIKLAETDVARLDASLEQIKTDLNTYNKSQTPSKDAAIEFKDGKYQIVKEVEGTTVDVDKTVSKIKEAVLGGKQSLNLNEYIVKPKVHSNDEKLVAAIGDIERLSTQSVSYIVNGQKVEVPKEVTQTWFTFADNKVAVNKEKVTAYITELGQKYNTSTNPSKFKSTKQGEVSVPAGSYSWTIATNSETEALSELLLEGKGVTDRVPHFEGSSNPGVDLIGNTYIEIDLQAQHMWYYKDGKVALETPVITGKPSSPTPKGVFYVWNKKQNEILRGEDYAEPVDFWMPIDWTGVGIHDSAWQNPGAYGGTSYTTVGSHGCINTPPTVAKQLYNMIGVGVPVIVI</sequence>
<dbReference type="Pfam" id="PF03734">
    <property type="entry name" value="YkuD"/>
    <property type="match status" value="1"/>
</dbReference>
<evidence type="ECO:0000256" key="3">
    <source>
        <dbReference type="ARBA" id="ARBA00022960"/>
    </source>
</evidence>
<dbReference type="Gene3D" id="3.10.20.800">
    <property type="match status" value="1"/>
</dbReference>
<dbReference type="Gene3D" id="2.40.440.10">
    <property type="entry name" value="L,D-transpeptidase catalytic domain-like"/>
    <property type="match status" value="1"/>
</dbReference>
<keyword evidence="4 6" id="KW-0573">Peptidoglycan synthesis</keyword>
<feature type="transmembrane region" description="Helical" evidence="7">
    <location>
        <begin position="7"/>
        <end position="28"/>
    </location>
</feature>
<keyword evidence="3 6" id="KW-0133">Cell shape</keyword>
<dbReference type="Pfam" id="PF12229">
    <property type="entry name" value="PG_binding_4"/>
    <property type="match status" value="2"/>
</dbReference>
<keyword evidence="5 6" id="KW-0961">Cell wall biogenesis/degradation</keyword>
<dbReference type="InterPro" id="IPR038063">
    <property type="entry name" value="Transpep_catalytic_dom"/>
</dbReference>
<comment type="caution">
    <text evidence="9">The sequence shown here is derived from an EMBL/GenBank/DDBJ whole genome shotgun (WGS) entry which is preliminary data.</text>
</comment>
<dbReference type="GO" id="GO:0071555">
    <property type="term" value="P:cell wall organization"/>
    <property type="evidence" value="ECO:0007669"/>
    <property type="project" value="UniProtKB-UniRule"/>
</dbReference>
<gene>
    <name evidence="9" type="ORF">ESZ54_11370</name>
</gene>
<dbReference type="GO" id="GO:0018104">
    <property type="term" value="P:peptidoglycan-protein cross-linking"/>
    <property type="evidence" value="ECO:0007669"/>
    <property type="project" value="TreeGrafter"/>
</dbReference>
<evidence type="ECO:0000256" key="7">
    <source>
        <dbReference type="SAM" id="Phobius"/>
    </source>
</evidence>
<dbReference type="InterPro" id="IPR050979">
    <property type="entry name" value="LD-transpeptidase"/>
</dbReference>
<keyword evidence="7" id="KW-0472">Membrane</keyword>
<dbReference type="GO" id="GO:0016740">
    <property type="term" value="F:transferase activity"/>
    <property type="evidence" value="ECO:0007669"/>
    <property type="project" value="UniProtKB-KW"/>
</dbReference>
<keyword evidence="7" id="KW-1133">Transmembrane helix</keyword>
<dbReference type="SUPFAM" id="SSF143985">
    <property type="entry name" value="L,D-transpeptidase pre-catalytic domain-like"/>
    <property type="match status" value="1"/>
</dbReference>
<evidence type="ECO:0000256" key="6">
    <source>
        <dbReference type="PROSITE-ProRule" id="PRU01373"/>
    </source>
</evidence>
<evidence type="ECO:0000259" key="8">
    <source>
        <dbReference type="PROSITE" id="PS52029"/>
    </source>
</evidence>
<feature type="active site" description="Nucleophile" evidence="6">
    <location>
        <position position="432"/>
    </location>
</feature>
<dbReference type="PROSITE" id="PS52029">
    <property type="entry name" value="LD_TPASE"/>
    <property type="match status" value="1"/>
</dbReference>
<protein>
    <recommendedName>
        <fullName evidence="8">L,D-TPase catalytic domain-containing protein</fullName>
    </recommendedName>
</protein>
<dbReference type="CDD" id="cd16913">
    <property type="entry name" value="YkuD_like"/>
    <property type="match status" value="1"/>
</dbReference>
<evidence type="ECO:0000256" key="1">
    <source>
        <dbReference type="ARBA" id="ARBA00004752"/>
    </source>
</evidence>